<keyword evidence="10" id="KW-0130">Cell adhesion</keyword>
<evidence type="ECO:0000256" key="3">
    <source>
        <dbReference type="ARBA" id="ARBA00004613"/>
    </source>
</evidence>
<dbReference type="AlphaFoldDB" id="A0AAN8R0L8"/>
<dbReference type="Gene3D" id="3.10.100.10">
    <property type="entry name" value="Mannose-Binding Protein A, subunit A"/>
    <property type="match status" value="1"/>
</dbReference>
<dbReference type="InterPro" id="IPR016186">
    <property type="entry name" value="C-type_lectin-like/link_sf"/>
</dbReference>
<evidence type="ECO:0000256" key="16">
    <source>
        <dbReference type="ARBA" id="ARBA00023180"/>
    </source>
</evidence>
<dbReference type="GO" id="GO:0005540">
    <property type="term" value="F:hyaluronic acid binding"/>
    <property type="evidence" value="ECO:0007669"/>
    <property type="project" value="InterPro"/>
</dbReference>
<accession>A0AAN8R0L8</accession>
<evidence type="ECO:0000256" key="19">
    <source>
        <dbReference type="ARBA" id="ARBA00029928"/>
    </source>
</evidence>
<evidence type="ECO:0000256" key="24">
    <source>
        <dbReference type="PROSITE-ProRule" id="PRU00323"/>
    </source>
</evidence>
<dbReference type="InterPro" id="IPR043210">
    <property type="entry name" value="CD44_antigen-like"/>
</dbReference>
<dbReference type="InterPro" id="IPR001231">
    <property type="entry name" value="CD44_antigen"/>
</dbReference>
<dbReference type="PROSITE" id="PS50963">
    <property type="entry name" value="LINK_2"/>
    <property type="match status" value="1"/>
</dbReference>
<dbReference type="PANTHER" id="PTHR10225">
    <property type="entry name" value="HYALURONAN RECEPTOR"/>
    <property type="match status" value="1"/>
</dbReference>
<dbReference type="PRINTS" id="PR00658">
    <property type="entry name" value="CD44"/>
</dbReference>
<evidence type="ECO:0000256" key="2">
    <source>
        <dbReference type="ARBA" id="ARBA00004251"/>
    </source>
</evidence>
<gene>
    <name evidence="29" type="ORF">J4Q44_G00113990</name>
</gene>
<dbReference type="GO" id="GO:0006954">
    <property type="term" value="P:inflammatory response"/>
    <property type="evidence" value="ECO:0007669"/>
    <property type="project" value="TreeGrafter"/>
</dbReference>
<feature type="region of interest" description="Disordered" evidence="25">
    <location>
        <begin position="194"/>
        <end position="341"/>
    </location>
</feature>
<comment type="subcellular location">
    <subcellularLocation>
        <location evidence="2">Cell membrane</location>
        <topology evidence="2">Single-pass type I membrane protein</topology>
    </subcellularLocation>
    <subcellularLocation>
        <location evidence="1">Cell projection</location>
        <location evidence="1">Microvillus</location>
    </subcellularLocation>
    <subcellularLocation>
        <location evidence="3">Secreted</location>
    </subcellularLocation>
</comment>
<dbReference type="SMART" id="SM00445">
    <property type="entry name" value="LINK"/>
    <property type="match status" value="1"/>
</dbReference>
<feature type="transmembrane region" description="Helical" evidence="26">
    <location>
        <begin position="390"/>
        <end position="411"/>
    </location>
</feature>
<keyword evidence="17" id="KW-0966">Cell projection</keyword>
<dbReference type="GO" id="GO:0016323">
    <property type="term" value="C:basolateral plasma membrane"/>
    <property type="evidence" value="ECO:0007669"/>
    <property type="project" value="TreeGrafter"/>
</dbReference>
<reference evidence="29 30" key="1">
    <citation type="submission" date="2021-04" db="EMBL/GenBank/DDBJ databases">
        <authorList>
            <person name="De Guttry C."/>
            <person name="Zahm M."/>
            <person name="Klopp C."/>
            <person name="Cabau C."/>
            <person name="Louis A."/>
            <person name="Berthelot C."/>
            <person name="Parey E."/>
            <person name="Roest Crollius H."/>
            <person name="Montfort J."/>
            <person name="Robinson-Rechavi M."/>
            <person name="Bucao C."/>
            <person name="Bouchez O."/>
            <person name="Gislard M."/>
            <person name="Lluch J."/>
            <person name="Milhes M."/>
            <person name="Lampietro C."/>
            <person name="Lopez Roques C."/>
            <person name="Donnadieu C."/>
            <person name="Braasch I."/>
            <person name="Desvignes T."/>
            <person name="Postlethwait J."/>
            <person name="Bobe J."/>
            <person name="Wedekind C."/>
            <person name="Guiguen Y."/>
        </authorList>
    </citation>
    <scope>NUCLEOTIDE SEQUENCE [LARGE SCALE GENOMIC DNA]</scope>
    <source>
        <strain evidence="29">Cs_M1</strain>
        <tissue evidence="29">Blood</tissue>
    </source>
</reference>
<evidence type="ECO:0000256" key="20">
    <source>
        <dbReference type="ARBA" id="ARBA00031179"/>
    </source>
</evidence>
<dbReference type="GO" id="GO:0007155">
    <property type="term" value="P:cell adhesion"/>
    <property type="evidence" value="ECO:0007669"/>
    <property type="project" value="UniProtKB-KW"/>
</dbReference>
<evidence type="ECO:0000256" key="10">
    <source>
        <dbReference type="ARBA" id="ARBA00022889"/>
    </source>
</evidence>
<keyword evidence="16" id="KW-0325">Glycoprotein</keyword>
<evidence type="ECO:0000256" key="13">
    <source>
        <dbReference type="ARBA" id="ARBA00023136"/>
    </source>
</evidence>
<evidence type="ECO:0000256" key="1">
    <source>
        <dbReference type="ARBA" id="ARBA00004105"/>
    </source>
</evidence>
<evidence type="ECO:0000256" key="23">
    <source>
        <dbReference type="ARBA" id="ARBA00032917"/>
    </source>
</evidence>
<dbReference type="InterPro" id="IPR016187">
    <property type="entry name" value="CTDL_fold"/>
</dbReference>
<keyword evidence="12 26" id="KW-1133">Transmembrane helix</keyword>
<keyword evidence="8 26" id="KW-0812">Transmembrane</keyword>
<keyword evidence="7" id="KW-0597">Phosphoprotein</keyword>
<dbReference type="GO" id="GO:0070374">
    <property type="term" value="P:positive regulation of ERK1 and ERK2 cascade"/>
    <property type="evidence" value="ECO:0007669"/>
    <property type="project" value="TreeGrafter"/>
</dbReference>
<dbReference type="GO" id="GO:0005576">
    <property type="term" value="C:extracellular region"/>
    <property type="evidence" value="ECO:0007669"/>
    <property type="project" value="UniProtKB-SubCell"/>
</dbReference>
<evidence type="ECO:0000256" key="7">
    <source>
        <dbReference type="ARBA" id="ARBA00022553"/>
    </source>
</evidence>
<organism evidence="29 30">
    <name type="scientific">Coregonus suidteri</name>
    <dbReference type="NCBI Taxonomy" id="861788"/>
    <lineage>
        <taxon>Eukaryota</taxon>
        <taxon>Metazoa</taxon>
        <taxon>Chordata</taxon>
        <taxon>Craniata</taxon>
        <taxon>Vertebrata</taxon>
        <taxon>Euteleostomi</taxon>
        <taxon>Actinopterygii</taxon>
        <taxon>Neopterygii</taxon>
        <taxon>Teleostei</taxon>
        <taxon>Protacanthopterygii</taxon>
        <taxon>Salmoniformes</taxon>
        <taxon>Salmonidae</taxon>
        <taxon>Coregoninae</taxon>
        <taxon>Coregonus</taxon>
    </lineage>
</organism>
<keyword evidence="30" id="KW-1185">Reference proteome</keyword>
<evidence type="ECO:0000256" key="18">
    <source>
        <dbReference type="ARBA" id="ARBA00029917"/>
    </source>
</evidence>
<keyword evidence="6" id="KW-0964">Secreted</keyword>
<evidence type="ECO:0000256" key="9">
    <source>
        <dbReference type="ARBA" id="ARBA00022729"/>
    </source>
</evidence>
<feature type="domain" description="Link" evidence="28">
    <location>
        <begin position="34"/>
        <end position="124"/>
    </location>
</feature>
<evidence type="ECO:0000256" key="6">
    <source>
        <dbReference type="ARBA" id="ARBA00022525"/>
    </source>
</evidence>
<comment type="caution">
    <text evidence="29">The sequence shown here is derived from an EMBL/GenBank/DDBJ whole genome shotgun (WGS) entry which is preliminary data.</text>
</comment>
<feature type="disulfide bond" evidence="24">
    <location>
        <begin position="79"/>
        <end position="100"/>
    </location>
</feature>
<evidence type="ECO:0000256" key="17">
    <source>
        <dbReference type="ARBA" id="ARBA00023273"/>
    </source>
</evidence>
<proteinExistence type="predicted"/>
<evidence type="ECO:0000313" key="30">
    <source>
        <dbReference type="Proteomes" id="UP001356427"/>
    </source>
</evidence>
<keyword evidence="15" id="KW-0675">Receptor</keyword>
<feature type="compositionally biased region" description="Acidic residues" evidence="25">
    <location>
        <begin position="235"/>
        <end position="248"/>
    </location>
</feature>
<evidence type="ECO:0000256" key="27">
    <source>
        <dbReference type="SAM" id="SignalP"/>
    </source>
</evidence>
<feature type="compositionally biased region" description="Low complexity" evidence="25">
    <location>
        <begin position="255"/>
        <end position="276"/>
    </location>
</feature>
<name>A0AAN8R0L8_9TELE</name>
<feature type="compositionally biased region" description="Acidic residues" evidence="25">
    <location>
        <begin position="195"/>
        <end position="204"/>
    </location>
</feature>
<evidence type="ECO:0000256" key="5">
    <source>
        <dbReference type="ARBA" id="ARBA00022475"/>
    </source>
</evidence>
<evidence type="ECO:0000256" key="12">
    <source>
        <dbReference type="ARBA" id="ARBA00022989"/>
    </source>
</evidence>
<dbReference type="InterPro" id="IPR000538">
    <property type="entry name" value="Link_dom"/>
</dbReference>
<keyword evidence="14 24" id="KW-1015">Disulfide bond</keyword>
<keyword evidence="9 27" id="KW-0732">Signal</keyword>
<dbReference type="EMBL" id="JAGTTL010000009">
    <property type="protein sequence ID" value="KAK6318108.1"/>
    <property type="molecule type" value="Genomic_DNA"/>
</dbReference>
<evidence type="ECO:0000259" key="28">
    <source>
        <dbReference type="PROSITE" id="PS50963"/>
    </source>
</evidence>
<dbReference type="PANTHER" id="PTHR10225:SF6">
    <property type="entry name" value="CD44 ANTIGEN"/>
    <property type="match status" value="1"/>
</dbReference>
<feature type="chain" id="PRO_5042837090" description="CD44 antigen" evidence="27">
    <location>
        <begin position="24"/>
        <end position="485"/>
    </location>
</feature>
<evidence type="ECO:0000256" key="26">
    <source>
        <dbReference type="SAM" id="Phobius"/>
    </source>
</evidence>
<dbReference type="Pfam" id="PF00193">
    <property type="entry name" value="Xlink"/>
    <property type="match status" value="1"/>
</dbReference>
<dbReference type="PRINTS" id="PR01265">
    <property type="entry name" value="LINKMODULE"/>
</dbReference>
<keyword evidence="11" id="KW-0654">Proteoglycan</keyword>
<evidence type="ECO:0000256" key="11">
    <source>
        <dbReference type="ARBA" id="ARBA00022974"/>
    </source>
</evidence>
<evidence type="ECO:0000256" key="4">
    <source>
        <dbReference type="ARBA" id="ARBA00020474"/>
    </source>
</evidence>
<keyword evidence="13 26" id="KW-0472">Membrane</keyword>
<evidence type="ECO:0000313" key="29">
    <source>
        <dbReference type="EMBL" id="KAK6318108.1"/>
    </source>
</evidence>
<evidence type="ECO:0000256" key="25">
    <source>
        <dbReference type="SAM" id="MobiDB-lite"/>
    </source>
</evidence>
<dbReference type="SUPFAM" id="SSF56436">
    <property type="entry name" value="C-type lectin-like"/>
    <property type="match status" value="1"/>
</dbReference>
<dbReference type="GO" id="GO:0004896">
    <property type="term" value="F:cytokine receptor activity"/>
    <property type="evidence" value="ECO:0007669"/>
    <property type="project" value="TreeGrafter"/>
</dbReference>
<sequence length="485" mass="51162">MWTLLLGVTFGLLASSRLEPAQATVKSRSCSHAGVFHVAGEARYSLTFDLAKKLCESLGGTIASKEQVTEAHAQGLETCRYGWISNGNTTIIRQKAHVNCANNMTGVFFRHDTPDQLFDAFCFNASDFSMKNCGSAINPDSTGPESVQATNGDFASDAAGEAIEQTKTEEEVPEEKTDIQILQTDTQTYATTVLEDQDQGEPEATESTPEDGALTEDTAGQEPDTVDTTSAPGEEGAESLTEEVEEVDPTQPASTEASPEEPTAGAEGEASEGAATQSTDGEEEQAEGDVTRSVGRTRVLVTEMEDTTGSGMLPTGAEEEGASSMAPSVVQPGEPQGPASKEGVQEIVPEQEEVVDGIEVPDQPIPRGRMNPDEGVAPPPAGQKSSTPNWLIIVGVVVAVGAILLVCAAVAKRKSWCGQQQTLMITNNDGSDGNGAAASVASSRAQEREQEMVTLMNKEKIQENGNTEEFTVITLDESPEKGQLA</sequence>
<feature type="signal peptide" evidence="27">
    <location>
        <begin position="1"/>
        <end position="23"/>
    </location>
</feature>
<dbReference type="GO" id="GO:0035692">
    <property type="term" value="C:macrophage migration inhibitory factor receptor complex"/>
    <property type="evidence" value="ECO:0007669"/>
    <property type="project" value="TreeGrafter"/>
</dbReference>
<dbReference type="Proteomes" id="UP001356427">
    <property type="component" value="Unassembled WGS sequence"/>
</dbReference>
<evidence type="ECO:0000256" key="21">
    <source>
        <dbReference type="ARBA" id="ARBA00031823"/>
    </source>
</evidence>
<evidence type="ECO:0000256" key="14">
    <source>
        <dbReference type="ARBA" id="ARBA00023157"/>
    </source>
</evidence>
<protein>
    <recommendedName>
        <fullName evidence="4">CD44 antigen</fullName>
    </recommendedName>
    <alternativeName>
        <fullName evidence="22">GP90 lymphocyte homing/adhesion receptor</fullName>
    </alternativeName>
    <alternativeName>
        <fullName evidence="21">HUTCH-I</fullName>
    </alternativeName>
    <alternativeName>
        <fullName evidence="23">Hermes antigen</fullName>
    </alternativeName>
    <alternativeName>
        <fullName evidence="20">Hyaluronate receptor</fullName>
    </alternativeName>
    <alternativeName>
        <fullName evidence="18">Phagocytic glycoprotein 1</fullName>
    </alternativeName>
    <alternativeName>
        <fullName evidence="19">Phagocytic glycoprotein I</fullName>
    </alternativeName>
</protein>
<evidence type="ECO:0000256" key="15">
    <source>
        <dbReference type="ARBA" id="ARBA00023170"/>
    </source>
</evidence>
<keyword evidence="5" id="KW-1003">Cell membrane</keyword>
<evidence type="ECO:0000256" key="22">
    <source>
        <dbReference type="ARBA" id="ARBA00032514"/>
    </source>
</evidence>
<feature type="region of interest" description="Disordered" evidence="25">
    <location>
        <begin position="359"/>
        <end position="385"/>
    </location>
</feature>
<comment type="caution">
    <text evidence="24">Lacks conserved residue(s) required for the propagation of feature annotation.</text>
</comment>
<dbReference type="GO" id="GO:0005902">
    <property type="term" value="C:microvillus"/>
    <property type="evidence" value="ECO:0007669"/>
    <property type="project" value="UniProtKB-SubCell"/>
</dbReference>
<evidence type="ECO:0000256" key="8">
    <source>
        <dbReference type="ARBA" id="ARBA00022692"/>
    </source>
</evidence>